<evidence type="ECO:0000256" key="1">
    <source>
        <dbReference type="SAM" id="MobiDB-lite"/>
    </source>
</evidence>
<proteinExistence type="predicted"/>
<sequence length="507" mass="56955">MSGNAAPDRPAADSAGTSSATELTFRSVHERFLELEAELDLFDWLIDGVPVWERVRFDVNKRILEGTGLLGAAHERDDGGSTRAAVADMLRSVSTRNPYLTPAADVAFFTHPRRKRLEDGLWWNIRCDPVIERLGCDVAALESGREHGHRRPARTDDLRYLDPVERLADLRRRFAGDWSFDARDEKRLDRLEAAIRERFGVDVDVGEMVGHSLSSRRRLRPSYEALLDRMDPDVAVVTVSYGRERAIQIEACKRRGVPVAELQHGVIDPYHVGYSFPGPGRRKRMFPDYLLVYGRFWRDAVEYPIPDERVLPVGYPYIESQRPTDERSADREQIVFVSQGAIGEQLSRFAASLAADPAFETDIVYKLHPAEVARYPESYPWLAAADVAVADGSDRSLYELFEASTAQVGVYSTAVYEGLRFGLRTYLYDLPGSAKLRALVDEDIATPVASVTDLVDAERSARGTVPFDTDRIFEPTALEAVPRAIERIRTADRPDDPRDDAESDPTP</sequence>
<dbReference type="PATRIC" id="fig|1230456.3.peg.1198"/>
<dbReference type="RefSeq" id="WP_008847961.1">
    <property type="nucleotide sequence ID" value="NZ_AOJH01000043.1"/>
</dbReference>
<dbReference type="Proteomes" id="UP000011546">
    <property type="component" value="Unassembled WGS sequence"/>
</dbReference>
<reference evidence="2 3" key="1">
    <citation type="journal article" date="2014" name="PLoS Genet.">
        <title>Phylogenetically driven sequencing of extremely halophilic archaea reveals strategies for static and dynamic osmo-response.</title>
        <authorList>
            <person name="Becker E.A."/>
            <person name="Seitzer P.M."/>
            <person name="Tritt A."/>
            <person name="Larsen D."/>
            <person name="Krusor M."/>
            <person name="Yao A.I."/>
            <person name="Wu D."/>
            <person name="Madern D."/>
            <person name="Eisen J.A."/>
            <person name="Darling A.E."/>
            <person name="Facciotti M.T."/>
        </authorList>
    </citation>
    <scope>NUCLEOTIDE SEQUENCE [LARGE SCALE GENOMIC DNA]</scope>
    <source>
        <strain evidence="2 3">JCM 14978</strain>
    </source>
</reference>
<comment type="caution">
    <text evidence="2">The sequence shown here is derived from an EMBL/GenBank/DDBJ whole genome shotgun (WGS) entry which is preliminary data.</text>
</comment>
<protein>
    <recommendedName>
        <fullName evidence="4">Capsule polysaccharide biosynthesis protein</fullName>
    </recommendedName>
</protein>
<gene>
    <name evidence="2" type="ORF">C468_06138</name>
</gene>
<evidence type="ECO:0000313" key="3">
    <source>
        <dbReference type="Proteomes" id="UP000011546"/>
    </source>
</evidence>
<dbReference type="EMBL" id="AOJH01000043">
    <property type="protein sequence ID" value="EMA65538.1"/>
    <property type="molecule type" value="Genomic_DNA"/>
</dbReference>
<accession>M0P6V7</accession>
<organism evidence="2 3">
    <name type="scientific">Halorubrum kocurii JCM 14978</name>
    <dbReference type="NCBI Taxonomy" id="1230456"/>
    <lineage>
        <taxon>Archaea</taxon>
        <taxon>Methanobacteriati</taxon>
        <taxon>Methanobacteriota</taxon>
        <taxon>Stenosarchaea group</taxon>
        <taxon>Halobacteria</taxon>
        <taxon>Halobacteriales</taxon>
        <taxon>Haloferacaceae</taxon>
        <taxon>Halorubrum</taxon>
    </lineage>
</organism>
<evidence type="ECO:0000313" key="2">
    <source>
        <dbReference type="EMBL" id="EMA65538.1"/>
    </source>
</evidence>
<feature type="compositionally biased region" description="Acidic residues" evidence="1">
    <location>
        <begin position="497"/>
        <end position="507"/>
    </location>
</feature>
<name>M0P6V7_9EURY</name>
<feature type="region of interest" description="Disordered" evidence="1">
    <location>
        <begin position="484"/>
        <end position="507"/>
    </location>
</feature>
<keyword evidence="3" id="KW-1185">Reference proteome</keyword>
<evidence type="ECO:0008006" key="4">
    <source>
        <dbReference type="Google" id="ProtNLM"/>
    </source>
</evidence>
<dbReference type="SUPFAM" id="SSF53756">
    <property type="entry name" value="UDP-Glycosyltransferase/glycogen phosphorylase"/>
    <property type="match status" value="1"/>
</dbReference>
<feature type="region of interest" description="Disordered" evidence="1">
    <location>
        <begin position="1"/>
        <end position="20"/>
    </location>
</feature>
<feature type="compositionally biased region" description="Basic and acidic residues" evidence="1">
    <location>
        <begin position="484"/>
        <end position="496"/>
    </location>
</feature>
<dbReference type="OrthoDB" id="76247at2157"/>
<dbReference type="STRING" id="1230456.C468_06138"/>
<dbReference type="AlphaFoldDB" id="M0P6V7"/>